<organism evidence="2 3">
    <name type="scientific">Brassica cretica</name>
    <name type="common">Mustard</name>
    <dbReference type="NCBI Taxonomy" id="69181"/>
    <lineage>
        <taxon>Eukaryota</taxon>
        <taxon>Viridiplantae</taxon>
        <taxon>Streptophyta</taxon>
        <taxon>Embryophyta</taxon>
        <taxon>Tracheophyta</taxon>
        <taxon>Spermatophyta</taxon>
        <taxon>Magnoliopsida</taxon>
        <taxon>eudicotyledons</taxon>
        <taxon>Gunneridae</taxon>
        <taxon>Pentapetalae</taxon>
        <taxon>rosids</taxon>
        <taxon>malvids</taxon>
        <taxon>Brassicales</taxon>
        <taxon>Brassicaceae</taxon>
        <taxon>Brassiceae</taxon>
        <taxon>Brassica</taxon>
    </lineage>
</organism>
<gene>
    <name evidence="2" type="ORF">F2Q68_00002287</name>
</gene>
<proteinExistence type="predicted"/>
<sequence length="85" mass="9710">MSEMIDIKSGSSRNSRNKGYGGRKLCACRLPENVFTIWTDKNLGRRKKGICIVLIASGLMKKKLMVGQRFKGRRKEETEFGKGKW</sequence>
<reference evidence="2" key="1">
    <citation type="submission" date="2019-12" db="EMBL/GenBank/DDBJ databases">
        <title>Genome sequencing and annotation of Brassica cretica.</title>
        <authorList>
            <person name="Studholme D.J."/>
            <person name="Sarris P.F."/>
        </authorList>
    </citation>
    <scope>NUCLEOTIDE SEQUENCE</scope>
    <source>
        <strain evidence="2">PFS-001/15</strain>
        <tissue evidence="2">Leaf</tissue>
    </source>
</reference>
<accession>A0A8S9J8N4</accession>
<evidence type="ECO:0000313" key="3">
    <source>
        <dbReference type="Proteomes" id="UP000712281"/>
    </source>
</evidence>
<name>A0A8S9J8N4_BRACR</name>
<dbReference type="EMBL" id="QGKW02001660">
    <property type="protein sequence ID" value="KAF2578385.1"/>
    <property type="molecule type" value="Genomic_DNA"/>
</dbReference>
<protein>
    <submittedName>
        <fullName evidence="2">Uncharacterized protein</fullName>
    </submittedName>
</protein>
<evidence type="ECO:0000256" key="1">
    <source>
        <dbReference type="SAM" id="MobiDB-lite"/>
    </source>
</evidence>
<comment type="caution">
    <text evidence="2">The sequence shown here is derived from an EMBL/GenBank/DDBJ whole genome shotgun (WGS) entry which is preliminary data.</text>
</comment>
<dbReference type="AlphaFoldDB" id="A0A8S9J8N4"/>
<dbReference type="Proteomes" id="UP000712281">
    <property type="component" value="Unassembled WGS sequence"/>
</dbReference>
<evidence type="ECO:0000313" key="2">
    <source>
        <dbReference type="EMBL" id="KAF2578385.1"/>
    </source>
</evidence>
<feature type="region of interest" description="Disordered" evidence="1">
    <location>
        <begin position="1"/>
        <end position="21"/>
    </location>
</feature>